<proteinExistence type="inferred from homology"/>
<evidence type="ECO:0000256" key="16">
    <source>
        <dbReference type="ARBA" id="ARBA00023201"/>
    </source>
</evidence>
<keyword evidence="9" id="KW-0106">Calcium</keyword>
<feature type="transmembrane region" description="Helical" evidence="18">
    <location>
        <begin position="74"/>
        <end position="98"/>
    </location>
</feature>
<evidence type="ECO:0000256" key="13">
    <source>
        <dbReference type="ARBA" id="ARBA00023053"/>
    </source>
</evidence>
<evidence type="ECO:0000256" key="4">
    <source>
        <dbReference type="ARBA" id="ARBA00022449"/>
    </source>
</evidence>
<dbReference type="InterPro" id="IPR004837">
    <property type="entry name" value="NaCa_Exmemb"/>
</dbReference>
<dbReference type="Gene3D" id="1.20.1420.30">
    <property type="entry name" value="NCX, central ion-binding region"/>
    <property type="match status" value="2"/>
</dbReference>
<feature type="region of interest" description="Disordered" evidence="17">
    <location>
        <begin position="1"/>
        <end position="32"/>
    </location>
</feature>
<dbReference type="EMBL" id="JAWJWE010000041">
    <property type="protein sequence ID" value="KAK6618560.1"/>
    <property type="molecule type" value="Genomic_DNA"/>
</dbReference>
<keyword evidence="5" id="KW-0633">Potassium transport</keyword>
<feature type="domain" description="Sodium/calcium exchanger membrane region" evidence="19">
    <location>
        <begin position="81"/>
        <end position="222"/>
    </location>
</feature>
<keyword evidence="4" id="KW-0050">Antiport</keyword>
<keyword evidence="14" id="KW-0406">Ion transport</keyword>
<evidence type="ECO:0000256" key="11">
    <source>
        <dbReference type="ARBA" id="ARBA00022958"/>
    </source>
</evidence>
<protein>
    <recommendedName>
        <fullName evidence="19">Sodium/calcium exchanger membrane region domain-containing protein</fullName>
    </recommendedName>
</protein>
<dbReference type="Pfam" id="PF01699">
    <property type="entry name" value="Na_Ca_ex"/>
    <property type="match status" value="2"/>
</dbReference>
<dbReference type="InterPro" id="IPR044880">
    <property type="entry name" value="NCX_ion-bd_dom_sf"/>
</dbReference>
<name>A0AAN8RZW5_POLSC</name>
<evidence type="ECO:0000256" key="2">
    <source>
        <dbReference type="ARBA" id="ARBA00005364"/>
    </source>
</evidence>
<gene>
    <name evidence="20" type="ORF">RUM43_012951</name>
</gene>
<keyword evidence="13" id="KW-0915">Sodium</keyword>
<feature type="transmembrane region" description="Helical" evidence="18">
    <location>
        <begin position="583"/>
        <end position="603"/>
    </location>
</feature>
<evidence type="ECO:0000256" key="17">
    <source>
        <dbReference type="SAM" id="MobiDB-lite"/>
    </source>
</evidence>
<feature type="domain" description="Sodium/calcium exchanger membrane region" evidence="19">
    <location>
        <begin position="452"/>
        <end position="599"/>
    </location>
</feature>
<feature type="transmembrane region" description="Helical" evidence="18">
    <location>
        <begin position="424"/>
        <end position="440"/>
    </location>
</feature>
<feature type="transmembrane region" description="Helical" evidence="18">
    <location>
        <begin position="452"/>
        <end position="474"/>
    </location>
</feature>
<evidence type="ECO:0000256" key="10">
    <source>
        <dbReference type="ARBA" id="ARBA00022847"/>
    </source>
</evidence>
<dbReference type="PANTHER" id="PTHR10846">
    <property type="entry name" value="SODIUM/POTASSIUM/CALCIUM EXCHANGER"/>
    <property type="match status" value="1"/>
</dbReference>
<keyword evidence="12 18" id="KW-1133">Transmembrane helix</keyword>
<dbReference type="FunFam" id="1.20.1420.30:FF:000009">
    <property type="entry name" value="sodium/potassium/calcium exchanger 5 isoform X2"/>
    <property type="match status" value="1"/>
</dbReference>
<keyword evidence="15 18" id="KW-0472">Membrane</keyword>
<dbReference type="GO" id="GO:0006874">
    <property type="term" value="P:intracellular calcium ion homeostasis"/>
    <property type="evidence" value="ECO:0007669"/>
    <property type="project" value="TreeGrafter"/>
</dbReference>
<feature type="transmembrane region" description="Helical" evidence="18">
    <location>
        <begin position="486"/>
        <end position="509"/>
    </location>
</feature>
<keyword evidence="11" id="KW-0630">Potassium</keyword>
<evidence type="ECO:0000256" key="8">
    <source>
        <dbReference type="ARBA" id="ARBA00022729"/>
    </source>
</evidence>
<keyword evidence="10" id="KW-0769">Symport</keyword>
<evidence type="ECO:0000256" key="1">
    <source>
        <dbReference type="ARBA" id="ARBA00004141"/>
    </source>
</evidence>
<evidence type="ECO:0000256" key="5">
    <source>
        <dbReference type="ARBA" id="ARBA00022538"/>
    </source>
</evidence>
<evidence type="ECO:0000256" key="18">
    <source>
        <dbReference type="SAM" id="Phobius"/>
    </source>
</evidence>
<dbReference type="InterPro" id="IPR004481">
    <property type="entry name" value="K/Na/Ca-exchanger"/>
</dbReference>
<comment type="caution">
    <text evidence="20">The sequence shown here is derived from an EMBL/GenBank/DDBJ whole genome shotgun (WGS) entry which is preliminary data.</text>
</comment>
<evidence type="ECO:0000256" key="12">
    <source>
        <dbReference type="ARBA" id="ARBA00022989"/>
    </source>
</evidence>
<keyword evidence="16" id="KW-0739">Sodium transport</keyword>
<feature type="transmembrane region" description="Helical" evidence="18">
    <location>
        <begin position="203"/>
        <end position="223"/>
    </location>
</feature>
<accession>A0AAN8RZW5</accession>
<dbReference type="NCBIfam" id="TIGR00367">
    <property type="entry name" value="calcium/sodium antiporter"/>
    <property type="match status" value="1"/>
</dbReference>
<evidence type="ECO:0000313" key="20">
    <source>
        <dbReference type="EMBL" id="KAK6618560.1"/>
    </source>
</evidence>
<dbReference type="AlphaFoldDB" id="A0AAN8RZW5"/>
<feature type="transmembrane region" description="Helical" evidence="18">
    <location>
        <begin position="143"/>
        <end position="166"/>
    </location>
</feature>
<dbReference type="GO" id="GO:0015293">
    <property type="term" value="F:symporter activity"/>
    <property type="evidence" value="ECO:0007669"/>
    <property type="project" value="UniProtKB-KW"/>
</dbReference>
<evidence type="ECO:0000256" key="6">
    <source>
        <dbReference type="ARBA" id="ARBA00022568"/>
    </source>
</evidence>
<evidence type="ECO:0000256" key="9">
    <source>
        <dbReference type="ARBA" id="ARBA00022837"/>
    </source>
</evidence>
<keyword evidence="7 18" id="KW-0812">Transmembrane</keyword>
<evidence type="ECO:0000256" key="7">
    <source>
        <dbReference type="ARBA" id="ARBA00022692"/>
    </source>
</evidence>
<evidence type="ECO:0000313" key="21">
    <source>
        <dbReference type="Proteomes" id="UP001372834"/>
    </source>
</evidence>
<sequence>MSEALVLNRPINKSQSGRCQQKGRRREKQKSDGKLFVNRSYELNETGNSRLNGDAVLPESAPERDASEALRRGLVFLQFAGALYSFAAIGIICGDYFLPSVDCICSDLNLSQDVAAATFMSFATTSPELFVILISTFLTKSDIGIGAVVGSGMFNILGVATVGGLAATTSIKLDWWPLFRDSLVYVVAVSILVVVLSDGVVTLSESICMILYYFVYFLIMFWNKKIRKMTKTMVKFIITKWENKKGKQATPTPISTVLPIPTISHTLEDGKLKESNRIPAGLQRGNEEVNYNLMVSNRNLCLLALLEEKEDEDADLFKAYFVHYEDSISLRRISASSRGSAFSERRKSVKSMKERKLSEVRRRSHNLQTGETYLTELPVSKLPETIEENNSNDSGRVDPEEVKEEQTFRSIFCVFPSDTLWNKFTWLALWPICFLFFWTIPDCRSERWKKFYALTFLMCIIWIGIYCYSGTWLISAIGTTFGIPDAVMGLTLLAIGGSMPEAISTYIMARQGEGGLGFSNSLGGNTMDICLCLGFPWLIMCIKEGSVKIISEGLQYNCLALVLGIVVLISVGVYTKFHMNRTMGFICCIFYVIFTVVSVLIELKIIQIYDDG</sequence>
<dbReference type="GO" id="GO:0005262">
    <property type="term" value="F:calcium channel activity"/>
    <property type="evidence" value="ECO:0007669"/>
    <property type="project" value="TreeGrafter"/>
</dbReference>
<feature type="transmembrane region" description="Helical" evidence="18">
    <location>
        <begin position="521"/>
        <end position="542"/>
    </location>
</feature>
<reference evidence="20 21" key="1">
    <citation type="submission" date="2023-10" db="EMBL/GenBank/DDBJ databases">
        <title>Genomes of two closely related lineages of the louse Polyplax serrata with different host specificities.</title>
        <authorList>
            <person name="Martinu J."/>
            <person name="Tarabai H."/>
            <person name="Stefka J."/>
            <person name="Hypsa V."/>
        </authorList>
    </citation>
    <scope>NUCLEOTIDE SEQUENCE [LARGE SCALE GENOMIC DNA]</scope>
    <source>
        <strain evidence="20">HR10_N</strain>
    </source>
</reference>
<evidence type="ECO:0000256" key="3">
    <source>
        <dbReference type="ARBA" id="ARBA00022448"/>
    </source>
</evidence>
<comment type="subcellular location">
    <subcellularLocation>
        <location evidence="1">Membrane</location>
        <topology evidence="1">Multi-pass membrane protein</topology>
    </subcellularLocation>
</comment>
<comment type="similarity">
    <text evidence="2">Belongs to the Ca(2+):cation antiporter (CaCA) (TC 2.A.19) family. SLC24A subfamily.</text>
</comment>
<evidence type="ECO:0000256" key="15">
    <source>
        <dbReference type="ARBA" id="ARBA00023136"/>
    </source>
</evidence>
<evidence type="ECO:0000256" key="14">
    <source>
        <dbReference type="ARBA" id="ARBA00023065"/>
    </source>
</evidence>
<dbReference type="GO" id="GO:0005886">
    <property type="term" value="C:plasma membrane"/>
    <property type="evidence" value="ECO:0007669"/>
    <property type="project" value="TreeGrafter"/>
</dbReference>
<feature type="transmembrane region" description="Helical" evidence="18">
    <location>
        <begin position="554"/>
        <end position="577"/>
    </location>
</feature>
<dbReference type="PANTHER" id="PTHR10846:SF2">
    <property type="entry name" value="RE48874P"/>
    <property type="match status" value="1"/>
</dbReference>
<keyword evidence="3" id="KW-0813">Transport</keyword>
<dbReference type="Proteomes" id="UP001372834">
    <property type="component" value="Unassembled WGS sequence"/>
</dbReference>
<keyword evidence="8" id="KW-0732">Signal</keyword>
<keyword evidence="6" id="KW-0109">Calcium transport</keyword>
<evidence type="ECO:0000259" key="19">
    <source>
        <dbReference type="Pfam" id="PF01699"/>
    </source>
</evidence>
<dbReference type="GO" id="GO:0008273">
    <property type="term" value="F:calcium, potassium:sodium antiporter activity"/>
    <property type="evidence" value="ECO:0007669"/>
    <property type="project" value="TreeGrafter"/>
</dbReference>
<organism evidence="20 21">
    <name type="scientific">Polyplax serrata</name>
    <name type="common">Common mouse louse</name>
    <dbReference type="NCBI Taxonomy" id="468196"/>
    <lineage>
        <taxon>Eukaryota</taxon>
        <taxon>Metazoa</taxon>
        <taxon>Ecdysozoa</taxon>
        <taxon>Arthropoda</taxon>
        <taxon>Hexapoda</taxon>
        <taxon>Insecta</taxon>
        <taxon>Pterygota</taxon>
        <taxon>Neoptera</taxon>
        <taxon>Paraneoptera</taxon>
        <taxon>Psocodea</taxon>
        <taxon>Troctomorpha</taxon>
        <taxon>Phthiraptera</taxon>
        <taxon>Anoplura</taxon>
        <taxon>Polyplacidae</taxon>
        <taxon>Polyplax</taxon>
    </lineage>
</organism>